<reference evidence="1 2" key="1">
    <citation type="journal article" date="2012" name="PLoS ONE">
        <title>Genome sequence and transcriptome analysis of the radioresistant bacterium Deinococcus gobiensis: insights into the extreme environmental adaptations.</title>
        <authorList>
            <person name="Yuan M."/>
            <person name="Chen M."/>
            <person name="Zhang W."/>
            <person name="Lu W."/>
            <person name="Wang J."/>
            <person name="Yang M."/>
            <person name="Zhao P."/>
            <person name="Tang R."/>
            <person name="Li X."/>
            <person name="Hao Y."/>
            <person name="Zhou Z."/>
            <person name="Zhan Y."/>
            <person name="Yu H."/>
            <person name="Teng C."/>
            <person name="Yan Y."/>
            <person name="Ping S."/>
            <person name="Wang Y."/>
            <person name="Lin M."/>
        </authorList>
    </citation>
    <scope>NUCLEOTIDE SEQUENCE [LARGE SCALE GENOMIC DNA]</scope>
    <source>
        <strain evidence="1 2">I-0</strain>
    </source>
</reference>
<dbReference type="AlphaFoldDB" id="H8GTF2"/>
<dbReference type="EMBL" id="CP002191">
    <property type="protein sequence ID" value="AFD24102.1"/>
    <property type="molecule type" value="Genomic_DNA"/>
</dbReference>
<accession>H8GTF2</accession>
<dbReference type="RefSeq" id="WP_014683585.1">
    <property type="nucleotide sequence ID" value="NC_017790.1"/>
</dbReference>
<gene>
    <name evidence="1" type="ordered locus">DGo_CA0175</name>
</gene>
<sequence>MSDPASLNRTTFSLADTARGDDGELYHLPTLRRLHALGHLRPGSAAYVLLMQVLADAAPARARLIA</sequence>
<dbReference type="STRING" id="745776.DGo_CA0175"/>
<dbReference type="HOGENOM" id="CLU_2860273_0_0_0"/>
<keyword evidence="2" id="KW-1185">Reference proteome</keyword>
<dbReference type="Proteomes" id="UP000007575">
    <property type="component" value="Chromosome"/>
</dbReference>
<dbReference type="OrthoDB" id="72140at2"/>
<proteinExistence type="predicted"/>
<name>H8GTF2_DEIGI</name>
<dbReference type="PATRIC" id="fig|745776.4.peg.181"/>
<evidence type="ECO:0000313" key="2">
    <source>
        <dbReference type="Proteomes" id="UP000007575"/>
    </source>
</evidence>
<dbReference type="KEGG" id="dgo:DGo_CA0175"/>
<protein>
    <submittedName>
        <fullName evidence="1">Uncharacterized protein</fullName>
    </submittedName>
</protein>
<organism evidence="1 2">
    <name type="scientific">Deinococcus gobiensis (strain DSM 21396 / JCM 16679 / CGMCC 1.7299 / I-0)</name>
    <dbReference type="NCBI Taxonomy" id="745776"/>
    <lineage>
        <taxon>Bacteria</taxon>
        <taxon>Thermotogati</taxon>
        <taxon>Deinococcota</taxon>
        <taxon>Deinococci</taxon>
        <taxon>Deinococcales</taxon>
        <taxon>Deinococcaceae</taxon>
        <taxon>Deinococcus</taxon>
    </lineage>
</organism>
<evidence type="ECO:0000313" key="1">
    <source>
        <dbReference type="EMBL" id="AFD24102.1"/>
    </source>
</evidence>